<proteinExistence type="inferred from homology"/>
<dbReference type="OrthoDB" id="9807187at2"/>
<dbReference type="GO" id="GO:0005886">
    <property type="term" value="C:plasma membrane"/>
    <property type="evidence" value="ECO:0007669"/>
    <property type="project" value="UniProtKB-SubCell"/>
</dbReference>
<dbReference type="Pfam" id="PF01899">
    <property type="entry name" value="MNHE"/>
    <property type="match status" value="1"/>
</dbReference>
<dbReference type="EMBL" id="PNRE01000100">
    <property type="protein sequence ID" value="PMR67136.1"/>
    <property type="molecule type" value="Genomic_DNA"/>
</dbReference>
<keyword evidence="3" id="KW-1003">Cell membrane</keyword>
<evidence type="ECO:0000256" key="1">
    <source>
        <dbReference type="ARBA" id="ARBA00004651"/>
    </source>
</evidence>
<dbReference type="AlphaFoldDB" id="A0A2N7TG17"/>
<dbReference type="PANTHER" id="PTHR34584:SF1">
    <property type="entry name" value="NA(+)_H(+) ANTIPORTER SUBUNIT E1"/>
    <property type="match status" value="1"/>
</dbReference>
<dbReference type="PIRSF" id="PIRSF019239">
    <property type="entry name" value="MrpE"/>
    <property type="match status" value="1"/>
</dbReference>
<keyword evidence="4" id="KW-0812">Transmembrane</keyword>
<dbReference type="NCBIfam" id="NF006518">
    <property type="entry name" value="PRK08965.1-2"/>
    <property type="match status" value="1"/>
</dbReference>
<keyword evidence="8" id="KW-1185">Reference proteome</keyword>
<dbReference type="PANTHER" id="PTHR34584">
    <property type="entry name" value="NA(+)/H(+) ANTIPORTER SUBUNIT E1"/>
    <property type="match status" value="1"/>
</dbReference>
<comment type="caution">
    <text evidence="7">The sequence shown here is derived from an EMBL/GenBank/DDBJ whole genome shotgun (WGS) entry which is preliminary data.</text>
</comment>
<organism evidence="7 8">
    <name type="scientific">Halomonas heilongjiangensis</name>
    <dbReference type="NCBI Taxonomy" id="1387883"/>
    <lineage>
        <taxon>Bacteria</taxon>
        <taxon>Pseudomonadati</taxon>
        <taxon>Pseudomonadota</taxon>
        <taxon>Gammaproteobacteria</taxon>
        <taxon>Oceanospirillales</taxon>
        <taxon>Halomonadaceae</taxon>
        <taxon>Halomonas</taxon>
    </lineage>
</organism>
<evidence type="ECO:0000313" key="8">
    <source>
        <dbReference type="Proteomes" id="UP000235346"/>
    </source>
</evidence>
<sequence>MAAHRQLRHWWPRPQFSLFLLVLWLLLMNTLSLAQLVIGAFLGWSIPYLTQPFWPENPRLHQAWRLVPYFAHLLWDILKSNVTVARLILLPPGRLRPAFIRYPVILTDEFALAMLASTISLTPGTVSAGLSPDQKTLLIHALHVVDEEALIRHIHTRYEQPLKEILE</sequence>
<accession>A0A2N7TG17</accession>
<evidence type="ECO:0000313" key="7">
    <source>
        <dbReference type="EMBL" id="PMR67136.1"/>
    </source>
</evidence>
<reference evidence="7 8" key="1">
    <citation type="submission" date="2018-01" db="EMBL/GenBank/DDBJ databases">
        <title>Halomonas endophytica sp. nov., isolated from storage liquid in the stems of Populus euphratica.</title>
        <authorList>
            <person name="Chen C."/>
        </authorList>
    </citation>
    <scope>NUCLEOTIDE SEQUENCE [LARGE SCALE GENOMIC DNA]</scope>
    <source>
        <strain evidence="7 8">DSM 26881</strain>
    </source>
</reference>
<comment type="similarity">
    <text evidence="2">Belongs to the CPA3 antiporters (TC 2.A.63) subunit E family.</text>
</comment>
<dbReference type="Proteomes" id="UP000235346">
    <property type="component" value="Unassembled WGS sequence"/>
</dbReference>
<evidence type="ECO:0000256" key="4">
    <source>
        <dbReference type="ARBA" id="ARBA00022692"/>
    </source>
</evidence>
<evidence type="ECO:0000256" key="5">
    <source>
        <dbReference type="ARBA" id="ARBA00022989"/>
    </source>
</evidence>
<gene>
    <name evidence="7" type="ORF">C1H66_20885</name>
</gene>
<comment type="subcellular location">
    <subcellularLocation>
        <location evidence="1">Cell membrane</location>
        <topology evidence="1">Multi-pass membrane protein</topology>
    </subcellularLocation>
</comment>
<protein>
    <submittedName>
        <fullName evidence="7">Na+/H+ antiporter subunit E</fullName>
    </submittedName>
</protein>
<name>A0A2N7TG17_9GAMM</name>
<evidence type="ECO:0000256" key="2">
    <source>
        <dbReference type="ARBA" id="ARBA00006228"/>
    </source>
</evidence>
<keyword evidence="5" id="KW-1133">Transmembrane helix</keyword>
<dbReference type="RefSeq" id="WP_102629798.1">
    <property type="nucleotide sequence ID" value="NZ_PDOH01000049.1"/>
</dbReference>
<dbReference type="GO" id="GO:0008324">
    <property type="term" value="F:monoatomic cation transmembrane transporter activity"/>
    <property type="evidence" value="ECO:0007669"/>
    <property type="project" value="InterPro"/>
</dbReference>
<evidence type="ECO:0000256" key="3">
    <source>
        <dbReference type="ARBA" id="ARBA00022475"/>
    </source>
</evidence>
<keyword evidence="6" id="KW-0472">Membrane</keyword>
<evidence type="ECO:0000256" key="6">
    <source>
        <dbReference type="ARBA" id="ARBA00023136"/>
    </source>
</evidence>
<dbReference type="InterPro" id="IPR002758">
    <property type="entry name" value="Cation_antiport_E"/>
</dbReference>